<feature type="transmembrane region" description="Helical" evidence="1">
    <location>
        <begin position="53"/>
        <end position="73"/>
    </location>
</feature>
<reference evidence="2 3" key="1">
    <citation type="submission" date="2018-10" db="EMBL/GenBank/DDBJ databases">
        <title>Genomic Encyclopedia of Type Strains, Phase IV (KMG-IV): sequencing the most valuable type-strain genomes for metagenomic binning, comparative biology and taxonomic classification.</title>
        <authorList>
            <person name="Goeker M."/>
        </authorList>
    </citation>
    <scope>NUCLEOTIDE SEQUENCE [LARGE SCALE GENOMIC DNA]</scope>
    <source>
        <strain evidence="2 3">DSM 5079</strain>
    </source>
</reference>
<evidence type="ECO:0008006" key="4">
    <source>
        <dbReference type="Google" id="ProtNLM"/>
    </source>
</evidence>
<dbReference type="GeneID" id="66903690"/>
<evidence type="ECO:0000313" key="2">
    <source>
        <dbReference type="EMBL" id="RKR64946.1"/>
    </source>
</evidence>
<keyword evidence="1" id="KW-1133">Transmembrane helix</keyword>
<keyword evidence="1" id="KW-0472">Membrane</keyword>
<keyword evidence="3" id="KW-1185">Reference proteome</keyword>
<comment type="caution">
    <text evidence="2">The sequence shown here is derived from an EMBL/GenBank/DDBJ whole genome shotgun (WGS) entry which is preliminary data.</text>
</comment>
<feature type="transmembrane region" description="Helical" evidence="1">
    <location>
        <begin position="20"/>
        <end position="41"/>
    </location>
</feature>
<sequence>MRKQKIEIPFESNERYYNGLRNIMSSSIYSTIGVIFYAFLLGKLNFESHDMPMLLTIGLWFFMSCTIWALSYIRPNRIVLDVGANLYIPWLSKTFEVLCYIILGTFCALLYDNLTVGHGSVKSVAEVQQAYVGFLISGLLLFVCLFLFSSFSIAKKEIAVK</sequence>
<keyword evidence="1" id="KW-0812">Transmembrane</keyword>
<evidence type="ECO:0000313" key="3">
    <source>
        <dbReference type="Proteomes" id="UP000267341"/>
    </source>
</evidence>
<dbReference type="EMBL" id="RBIZ01000003">
    <property type="protein sequence ID" value="RKR64946.1"/>
    <property type="molecule type" value="Genomic_DNA"/>
</dbReference>
<proteinExistence type="predicted"/>
<name>A0ABX9S293_9ENTR</name>
<organism evidence="2 3">
    <name type="scientific">Yokenella regensburgei</name>
    <dbReference type="NCBI Taxonomy" id="158877"/>
    <lineage>
        <taxon>Bacteria</taxon>
        <taxon>Pseudomonadati</taxon>
        <taxon>Pseudomonadota</taxon>
        <taxon>Gammaproteobacteria</taxon>
        <taxon>Enterobacterales</taxon>
        <taxon>Enterobacteriaceae</taxon>
        <taxon>Yokenella</taxon>
    </lineage>
</organism>
<dbReference type="RefSeq" id="WP_120816461.1">
    <property type="nucleotide sequence ID" value="NZ_RBIZ01000003.1"/>
</dbReference>
<evidence type="ECO:0000256" key="1">
    <source>
        <dbReference type="SAM" id="Phobius"/>
    </source>
</evidence>
<feature type="transmembrane region" description="Helical" evidence="1">
    <location>
        <begin position="94"/>
        <end position="111"/>
    </location>
</feature>
<gene>
    <name evidence="2" type="ORF">C7387_1656</name>
</gene>
<feature type="transmembrane region" description="Helical" evidence="1">
    <location>
        <begin position="131"/>
        <end position="154"/>
    </location>
</feature>
<protein>
    <recommendedName>
        <fullName evidence="4">TRAP transporter small permease</fullName>
    </recommendedName>
</protein>
<accession>A0ABX9S293</accession>
<dbReference type="Proteomes" id="UP000267341">
    <property type="component" value="Unassembled WGS sequence"/>
</dbReference>